<gene>
    <name evidence="1" type="ORF">DW038_15650</name>
</gene>
<accession>A0A415I1B9</accession>
<evidence type="ECO:0000313" key="2">
    <source>
        <dbReference type="Proteomes" id="UP000286181"/>
    </source>
</evidence>
<evidence type="ECO:0000313" key="1">
    <source>
        <dbReference type="EMBL" id="RHL01439.1"/>
    </source>
</evidence>
<dbReference type="RefSeq" id="WP_118372551.1">
    <property type="nucleotide sequence ID" value="NZ_QROF01000030.1"/>
</dbReference>
<protein>
    <recommendedName>
        <fullName evidence="3">DUF2158 domain-containing protein</fullName>
    </recommendedName>
</protein>
<name>A0A415I1B9_9FIRM</name>
<organism evidence="1 2">
    <name type="scientific">Agathobacter rectalis</name>
    <dbReference type="NCBI Taxonomy" id="39491"/>
    <lineage>
        <taxon>Bacteria</taxon>
        <taxon>Bacillati</taxon>
        <taxon>Bacillota</taxon>
        <taxon>Clostridia</taxon>
        <taxon>Lachnospirales</taxon>
        <taxon>Lachnospiraceae</taxon>
        <taxon>Agathobacter</taxon>
    </lineage>
</organism>
<comment type="caution">
    <text evidence="1">The sequence shown here is derived from an EMBL/GenBank/DDBJ whole genome shotgun (WGS) entry which is preliminary data.</text>
</comment>
<dbReference type="Proteomes" id="UP000286181">
    <property type="component" value="Unassembled WGS sequence"/>
</dbReference>
<evidence type="ECO:0008006" key="3">
    <source>
        <dbReference type="Google" id="ProtNLM"/>
    </source>
</evidence>
<sequence length="66" mass="7826">MKTGDTIELIEDTSFYKKGRKAHFIKISDRNPNNIEIVWFGEEHAYKEFGDVDEYPIKLFKKVDTE</sequence>
<dbReference type="EMBL" id="QROF01000030">
    <property type="protein sequence ID" value="RHL01439.1"/>
    <property type="molecule type" value="Genomic_DNA"/>
</dbReference>
<dbReference type="AlphaFoldDB" id="A0A415I1B9"/>
<reference evidence="1 2" key="1">
    <citation type="submission" date="2018-08" db="EMBL/GenBank/DDBJ databases">
        <title>A genome reference for cultivated species of the human gut microbiota.</title>
        <authorList>
            <person name="Zou Y."/>
            <person name="Xue W."/>
            <person name="Luo G."/>
        </authorList>
    </citation>
    <scope>NUCLEOTIDE SEQUENCE [LARGE SCALE GENOMIC DNA]</scope>
    <source>
        <strain evidence="1 2">AF39-14AC</strain>
    </source>
</reference>
<proteinExistence type="predicted"/>